<name>A0AAW1S1S5_9CHLO</name>
<dbReference type="AlphaFoldDB" id="A0AAW1S1S5"/>
<evidence type="ECO:0000256" key="1">
    <source>
        <dbReference type="SAM" id="Coils"/>
    </source>
</evidence>
<proteinExistence type="predicted"/>
<protein>
    <submittedName>
        <fullName evidence="3">Uncharacterized protein</fullName>
    </submittedName>
</protein>
<reference evidence="3 4" key="1">
    <citation type="journal article" date="2024" name="Nat. Commun.">
        <title>Phylogenomics reveals the evolutionary origins of lichenization in chlorophyte algae.</title>
        <authorList>
            <person name="Puginier C."/>
            <person name="Libourel C."/>
            <person name="Otte J."/>
            <person name="Skaloud P."/>
            <person name="Haon M."/>
            <person name="Grisel S."/>
            <person name="Petersen M."/>
            <person name="Berrin J.G."/>
            <person name="Delaux P.M."/>
            <person name="Dal Grande F."/>
            <person name="Keller J."/>
        </authorList>
    </citation>
    <scope>NUCLEOTIDE SEQUENCE [LARGE SCALE GENOMIC DNA]</scope>
    <source>
        <strain evidence="3 4">SAG 2523</strain>
    </source>
</reference>
<evidence type="ECO:0000313" key="3">
    <source>
        <dbReference type="EMBL" id="KAK9839336.1"/>
    </source>
</evidence>
<dbReference type="Proteomes" id="UP001485043">
    <property type="component" value="Unassembled WGS sequence"/>
</dbReference>
<evidence type="ECO:0000256" key="2">
    <source>
        <dbReference type="SAM" id="MobiDB-lite"/>
    </source>
</evidence>
<accession>A0AAW1S1S5</accession>
<keyword evidence="1" id="KW-0175">Coiled coil</keyword>
<comment type="caution">
    <text evidence="3">The sequence shown here is derived from an EMBL/GenBank/DDBJ whole genome shotgun (WGS) entry which is preliminary data.</text>
</comment>
<evidence type="ECO:0000313" key="4">
    <source>
        <dbReference type="Proteomes" id="UP001485043"/>
    </source>
</evidence>
<organism evidence="3 4">
    <name type="scientific">Apatococcus fuscideae</name>
    <dbReference type="NCBI Taxonomy" id="2026836"/>
    <lineage>
        <taxon>Eukaryota</taxon>
        <taxon>Viridiplantae</taxon>
        <taxon>Chlorophyta</taxon>
        <taxon>core chlorophytes</taxon>
        <taxon>Trebouxiophyceae</taxon>
        <taxon>Chlorellales</taxon>
        <taxon>Chlorellaceae</taxon>
        <taxon>Apatococcus</taxon>
    </lineage>
</organism>
<sequence length="209" mass="23704">MASIVTFDLSSMSKPGLWQTLREMYKAVRYFGNEELDVLKREVLDLQAQVDKLKELRAKRVQYEEEMTLAQVRASVGRLMGQQAADEHRQTAMMQAMDQKEEELLGKLQSEMQGKMQQRMAAVMGDLDLDRLLHDPSIDIRRAVKDSIANHAQARVREKWEGRPTQNPPDGCEAKGHKCGQAPMSSRLEVMLAGTRPLFYTIDLAGGQK</sequence>
<feature type="coiled-coil region" evidence="1">
    <location>
        <begin position="36"/>
        <end position="73"/>
    </location>
</feature>
<keyword evidence="4" id="KW-1185">Reference proteome</keyword>
<dbReference type="EMBL" id="JALJOV010001877">
    <property type="protein sequence ID" value="KAK9839336.1"/>
    <property type="molecule type" value="Genomic_DNA"/>
</dbReference>
<feature type="region of interest" description="Disordered" evidence="2">
    <location>
        <begin position="155"/>
        <end position="180"/>
    </location>
</feature>
<gene>
    <name evidence="3" type="ORF">WJX84_009269</name>
</gene>